<evidence type="ECO:0000313" key="10">
    <source>
        <dbReference type="EMBL" id="MDJ1173788.1"/>
    </source>
</evidence>
<dbReference type="EMBL" id="JAQOSO010000030">
    <property type="protein sequence ID" value="MDJ1173788.1"/>
    <property type="molecule type" value="Genomic_DNA"/>
</dbReference>
<keyword evidence="5" id="KW-0949">S-adenosyl-L-methionine</keyword>
<accession>A0ABT7B3N1</accession>
<organism evidence="10 11">
    <name type="scientific">Roseofilum capinflatum BLCC-M114</name>
    <dbReference type="NCBI Taxonomy" id="3022440"/>
    <lineage>
        <taxon>Bacteria</taxon>
        <taxon>Bacillati</taxon>
        <taxon>Cyanobacteriota</taxon>
        <taxon>Cyanophyceae</taxon>
        <taxon>Desertifilales</taxon>
        <taxon>Desertifilaceae</taxon>
        <taxon>Roseofilum</taxon>
        <taxon>Roseofilum capinflatum</taxon>
    </lineage>
</organism>
<dbReference type="SUPFAM" id="SSF53335">
    <property type="entry name" value="S-adenosyl-L-methionine-dependent methyltransferases"/>
    <property type="match status" value="2"/>
</dbReference>
<dbReference type="Proteomes" id="UP001235849">
    <property type="component" value="Unassembled WGS sequence"/>
</dbReference>
<proteinExistence type="inferred from homology"/>
<evidence type="ECO:0000256" key="1">
    <source>
        <dbReference type="ARBA" id="ARBA00010203"/>
    </source>
</evidence>
<protein>
    <recommendedName>
        <fullName evidence="2">site-specific DNA-methyltransferase (cytosine-N(4)-specific)</fullName>
        <ecNumber evidence="2">2.1.1.113</ecNumber>
    </recommendedName>
</protein>
<feature type="domain" description="DNA methylase N-4/N-6" evidence="9">
    <location>
        <begin position="59"/>
        <end position="110"/>
    </location>
</feature>
<comment type="catalytic activity">
    <reaction evidence="8">
        <text>a 2'-deoxycytidine in DNA + S-adenosyl-L-methionine = an N(4)-methyl-2'-deoxycytidine in DNA + S-adenosyl-L-homocysteine + H(+)</text>
        <dbReference type="Rhea" id="RHEA:16857"/>
        <dbReference type="Rhea" id="RHEA-COMP:11369"/>
        <dbReference type="Rhea" id="RHEA-COMP:13674"/>
        <dbReference type="ChEBI" id="CHEBI:15378"/>
        <dbReference type="ChEBI" id="CHEBI:57856"/>
        <dbReference type="ChEBI" id="CHEBI:59789"/>
        <dbReference type="ChEBI" id="CHEBI:85452"/>
        <dbReference type="ChEBI" id="CHEBI:137933"/>
        <dbReference type="EC" id="2.1.1.113"/>
    </reaction>
</comment>
<evidence type="ECO:0000313" key="11">
    <source>
        <dbReference type="Proteomes" id="UP001235849"/>
    </source>
</evidence>
<dbReference type="Gene3D" id="3.40.50.150">
    <property type="entry name" value="Vaccinia Virus protein VP39"/>
    <property type="match status" value="2"/>
</dbReference>
<dbReference type="Pfam" id="PF01555">
    <property type="entry name" value="N6_N4_Mtase"/>
    <property type="match status" value="1"/>
</dbReference>
<keyword evidence="11" id="KW-1185">Reference proteome</keyword>
<keyword evidence="3" id="KW-0489">Methyltransferase</keyword>
<evidence type="ECO:0000259" key="9">
    <source>
        <dbReference type="Pfam" id="PF01555"/>
    </source>
</evidence>
<dbReference type="PROSITE" id="PS00093">
    <property type="entry name" value="N4_MTASE"/>
    <property type="match status" value="1"/>
</dbReference>
<reference evidence="10 11" key="1">
    <citation type="submission" date="2023-01" db="EMBL/GenBank/DDBJ databases">
        <title>Novel diversity within Roseofilum (Cyanobacteria; Desertifilaceae) from marine benthic mats with descriptions of four novel species.</title>
        <authorList>
            <person name="Wang Y."/>
            <person name="Berthold D.E."/>
            <person name="Hu J."/>
            <person name="Lefler F.W."/>
            <person name="Laughinghouse H.D. IV."/>
        </authorList>
    </citation>
    <scope>NUCLEOTIDE SEQUENCE [LARGE SCALE GENOMIC DNA]</scope>
    <source>
        <strain evidence="10 11">BLCC-M114</strain>
    </source>
</reference>
<dbReference type="EC" id="2.1.1.113" evidence="2"/>
<evidence type="ECO:0000256" key="5">
    <source>
        <dbReference type="ARBA" id="ARBA00022691"/>
    </source>
</evidence>
<evidence type="ECO:0000256" key="8">
    <source>
        <dbReference type="ARBA" id="ARBA00049120"/>
    </source>
</evidence>
<comment type="similarity">
    <text evidence="1">Belongs to the N(4)/N(6)-methyltransferase family. N(4) subfamily.</text>
</comment>
<dbReference type="InterPro" id="IPR017985">
    <property type="entry name" value="MeTrfase_CN4_CS"/>
</dbReference>
<keyword evidence="4" id="KW-0808">Transferase</keyword>
<dbReference type="InterPro" id="IPR002941">
    <property type="entry name" value="DNA_methylase_N4/N6"/>
</dbReference>
<dbReference type="InterPro" id="IPR029063">
    <property type="entry name" value="SAM-dependent_MTases_sf"/>
</dbReference>
<comment type="caution">
    <text evidence="10">The sequence shown here is derived from an EMBL/GenBank/DDBJ whole genome shotgun (WGS) entry which is preliminary data.</text>
</comment>
<evidence type="ECO:0000256" key="6">
    <source>
        <dbReference type="ARBA" id="ARBA00022747"/>
    </source>
</evidence>
<sequence length="478" mass="55572">MPPHKLKSDIDTNDYLSKIELLDRELYQHFYPVIMLNPALNRKHISFQANKDRSYYRLYKYKEAFSADLVEYLFQQYSVLEGKILDPFAGSGTALFACSSLGYDADGIELLPVGQKIIEANLIARRGNRNKLLSRLEYWLVEQPWNREGKTQELNTLRITDGAYPQIAQTQIGRYLYEIQNEDIETQEILLFALLSILESISYTRKDGQYLRWDHRADRKQGSKTFKKGKILSFDQAIDRQMNQIKEDLIHHDQPHDLLSLLQGELKPGKINLIKGSCLDILPQLKSEHYSGIMTSPPYCNRYDYTRTYALEHAVLGVNEIELVRLRQAMLTCTVENKFKDLITFNQSWKTAIDICNQMPLLQQIFNDLDHQRQNKQLNNPGIVRMVKGYFYEMACVIQDCYRVLQKDGRMFMVNDNVRYAGISISVDLLLSKIAEEIGFRIENIMVLPQGKGNSSQQMGKHGRQPLRKCIYVWKKES</sequence>
<gene>
    <name evidence="10" type="ORF">PMG25_06750</name>
</gene>
<evidence type="ECO:0000256" key="7">
    <source>
        <dbReference type="ARBA" id="ARBA00023125"/>
    </source>
</evidence>
<keyword evidence="7" id="KW-0238">DNA-binding</keyword>
<evidence type="ECO:0000256" key="4">
    <source>
        <dbReference type="ARBA" id="ARBA00022679"/>
    </source>
</evidence>
<dbReference type="RefSeq" id="WP_283766136.1">
    <property type="nucleotide sequence ID" value="NZ_JAQOSO010000030.1"/>
</dbReference>
<evidence type="ECO:0000256" key="3">
    <source>
        <dbReference type="ARBA" id="ARBA00022603"/>
    </source>
</evidence>
<keyword evidence="6" id="KW-0680">Restriction system</keyword>
<name>A0ABT7B3N1_9CYAN</name>
<evidence type="ECO:0000256" key="2">
    <source>
        <dbReference type="ARBA" id="ARBA00012185"/>
    </source>
</evidence>